<dbReference type="PANTHER" id="PTHR43028:SF3">
    <property type="entry name" value="INOSITOL POLYPHOSPHATE 1-PHOSPHATASE"/>
    <property type="match status" value="1"/>
</dbReference>
<comment type="cofactor">
    <cofactor evidence="2">
        <name>Mg(2+)</name>
        <dbReference type="ChEBI" id="CHEBI:18420"/>
    </cofactor>
</comment>
<dbReference type="InterPro" id="IPR050725">
    <property type="entry name" value="CysQ/Inositol_MonoPase"/>
</dbReference>
<dbReference type="GO" id="GO:0004441">
    <property type="term" value="F:inositol-1,4-bisphosphate 1-phosphatase activity"/>
    <property type="evidence" value="ECO:0007669"/>
    <property type="project" value="TreeGrafter"/>
</dbReference>
<accession>A0A9P0B259</accession>
<feature type="binding site" evidence="2">
    <location>
        <position position="154"/>
    </location>
    <ligand>
        <name>Mg(2+)</name>
        <dbReference type="ChEBI" id="CHEBI:18420"/>
        <label>1</label>
        <note>catalytic</note>
    </ligand>
</feature>
<comment type="similarity">
    <text evidence="1">Belongs to the inositol monophosphatase superfamily.</text>
</comment>
<proteinExistence type="inferred from homology"/>
<dbReference type="PROSITE" id="PS00630">
    <property type="entry name" value="IMP_2"/>
    <property type="match status" value="1"/>
</dbReference>
<evidence type="ECO:0008006" key="5">
    <source>
        <dbReference type="Google" id="ProtNLM"/>
    </source>
</evidence>
<organism evidence="3 4">
    <name type="scientific">Brassicogethes aeneus</name>
    <name type="common">Rape pollen beetle</name>
    <name type="synonym">Meligethes aeneus</name>
    <dbReference type="NCBI Taxonomy" id="1431903"/>
    <lineage>
        <taxon>Eukaryota</taxon>
        <taxon>Metazoa</taxon>
        <taxon>Ecdysozoa</taxon>
        <taxon>Arthropoda</taxon>
        <taxon>Hexapoda</taxon>
        <taxon>Insecta</taxon>
        <taxon>Pterygota</taxon>
        <taxon>Neoptera</taxon>
        <taxon>Endopterygota</taxon>
        <taxon>Coleoptera</taxon>
        <taxon>Polyphaga</taxon>
        <taxon>Cucujiformia</taxon>
        <taxon>Nitidulidae</taxon>
        <taxon>Meligethinae</taxon>
        <taxon>Brassicogethes</taxon>
    </lineage>
</organism>
<evidence type="ECO:0000313" key="4">
    <source>
        <dbReference type="Proteomes" id="UP001154078"/>
    </source>
</evidence>
<dbReference type="GO" id="GO:0046872">
    <property type="term" value="F:metal ion binding"/>
    <property type="evidence" value="ECO:0007669"/>
    <property type="project" value="UniProtKB-KW"/>
</dbReference>
<gene>
    <name evidence="3" type="ORF">MELIAE_LOCUS5479</name>
</gene>
<dbReference type="InterPro" id="IPR020550">
    <property type="entry name" value="Inositol_monophosphatase_CS"/>
</dbReference>
<feature type="binding site" evidence="2">
    <location>
        <position position="78"/>
    </location>
    <ligand>
        <name>Mg(2+)</name>
        <dbReference type="ChEBI" id="CHEBI:18420"/>
        <label>1</label>
        <note>catalytic</note>
    </ligand>
</feature>
<dbReference type="Pfam" id="PF00459">
    <property type="entry name" value="Inositol_P"/>
    <property type="match status" value="1"/>
</dbReference>
<dbReference type="Gene3D" id="3.30.540.10">
    <property type="entry name" value="Fructose-1,6-Bisphosphatase, subunit A, domain 1"/>
    <property type="match status" value="1"/>
</dbReference>
<evidence type="ECO:0000256" key="1">
    <source>
        <dbReference type="ARBA" id="ARBA00009759"/>
    </source>
</evidence>
<dbReference type="Gene3D" id="3.40.190.80">
    <property type="match status" value="1"/>
</dbReference>
<dbReference type="EMBL" id="OV121134">
    <property type="protein sequence ID" value="CAH0553501.1"/>
    <property type="molecule type" value="Genomic_DNA"/>
</dbReference>
<dbReference type="Proteomes" id="UP001154078">
    <property type="component" value="Chromosome 3"/>
</dbReference>
<dbReference type="InterPro" id="IPR000760">
    <property type="entry name" value="Inositol_monophosphatase-like"/>
</dbReference>
<dbReference type="PANTHER" id="PTHR43028">
    <property type="entry name" value="3'(2'),5'-BISPHOSPHATE NUCLEOTIDASE 1"/>
    <property type="match status" value="1"/>
</dbReference>
<keyword evidence="2" id="KW-0479">Metal-binding</keyword>
<keyword evidence="4" id="KW-1185">Reference proteome</keyword>
<dbReference type="GO" id="GO:0046854">
    <property type="term" value="P:phosphatidylinositol phosphate biosynthetic process"/>
    <property type="evidence" value="ECO:0007669"/>
    <property type="project" value="InterPro"/>
</dbReference>
<reference evidence="3" key="1">
    <citation type="submission" date="2021-12" db="EMBL/GenBank/DDBJ databases">
        <authorList>
            <person name="King R."/>
        </authorList>
    </citation>
    <scope>NUCLEOTIDE SEQUENCE</scope>
</reference>
<feature type="binding site" evidence="2">
    <location>
        <position position="156"/>
    </location>
    <ligand>
        <name>Mg(2+)</name>
        <dbReference type="ChEBI" id="CHEBI:18420"/>
        <label>1</label>
        <note>catalytic</note>
    </ligand>
</feature>
<dbReference type="Gene3D" id="4.10.460.10">
    <property type="entry name" value="Inositol Polyphosphate 1-phosphatase, domain 1"/>
    <property type="match status" value="1"/>
</dbReference>
<name>A0A9P0B259_BRAAE</name>
<dbReference type="OrthoDB" id="9977309at2759"/>
<evidence type="ECO:0000313" key="3">
    <source>
        <dbReference type="EMBL" id="CAH0553501.1"/>
    </source>
</evidence>
<dbReference type="InterPro" id="IPR044897">
    <property type="entry name" value="INPP1_dom_1"/>
</dbReference>
<keyword evidence="2" id="KW-0460">Magnesium</keyword>
<dbReference type="AlphaFoldDB" id="A0A9P0B259"/>
<dbReference type="SUPFAM" id="SSF56655">
    <property type="entry name" value="Carbohydrate phosphatase"/>
    <property type="match status" value="1"/>
</dbReference>
<sequence length="357" mass="39915">MDLLQELILVSEKAANVARICRQDHHLFQLLVQKKKTDESNPRFVEDFKTLADVLIQEMVKHDIGNKFPGLANDIRGEENNTFCNKLQESITVQVMDTVSDTSNLLQQVLNGDEHAAELLAKEVHAEIKMDDVNTEKDFKPFEVDIDNVGIWIDPIDCTGEYINGVDVEFENNIYLSGLRCVTVLIGVYDKTTELPIIGIINQPFLEKNGLKWRGQCVWGVSTDSCRKSSIQLSSPRNRIISMSSSESVEVKNKLLEKGFKLAEASGAGYKILTVILGHADVYLLSKDTTFKWDTCAPHAILKSLGGNLLIYEDALRNTQSSIKYPTETADCNHSNRGGLIAYKDVDVLNEVLSHLT</sequence>
<protein>
    <recommendedName>
        <fullName evidence="5">Inositol polyphosphate 1-phosphatase</fullName>
    </recommendedName>
</protein>
<feature type="binding site" evidence="2">
    <location>
        <position position="294"/>
    </location>
    <ligand>
        <name>Mg(2+)</name>
        <dbReference type="ChEBI" id="CHEBI:18420"/>
        <label>1</label>
        <note>catalytic</note>
    </ligand>
</feature>
<evidence type="ECO:0000256" key="2">
    <source>
        <dbReference type="PIRSR" id="PIRSR600760-2"/>
    </source>
</evidence>
<feature type="binding site" evidence="2">
    <location>
        <position position="157"/>
    </location>
    <ligand>
        <name>Mg(2+)</name>
        <dbReference type="ChEBI" id="CHEBI:18420"/>
        <label>1</label>
        <note>catalytic</note>
    </ligand>
</feature>